<accession>A0AAU8EN59</accession>
<feature type="transmembrane region" description="Helical" evidence="1">
    <location>
        <begin position="12"/>
        <end position="31"/>
    </location>
</feature>
<evidence type="ECO:0008006" key="3">
    <source>
        <dbReference type="Google" id="ProtNLM"/>
    </source>
</evidence>
<feature type="transmembrane region" description="Helical" evidence="1">
    <location>
        <begin position="78"/>
        <end position="99"/>
    </location>
</feature>
<evidence type="ECO:0000256" key="1">
    <source>
        <dbReference type="SAM" id="Phobius"/>
    </source>
</evidence>
<sequence length="207" mass="21477">MSSPLARSAGPIALVSGLVFAAADVARLLAADLSLDRIEMMRQAPFQITNALYWVVFIGLTLALASVYFRLGGRAGGLGAVGFCFALVGTLDMAGNMWFDGFAAPWIADVAPGAILAGGSGMLAVGGLSSYVLFALGWMVFGITGWRSGMFPWWLGVAFVVAGFLGYNAGLPPYGIPVGLVMAALGWWIIRTGAPAVTKPLSTPPDS</sequence>
<feature type="transmembrane region" description="Helical" evidence="1">
    <location>
        <begin position="150"/>
        <end position="167"/>
    </location>
</feature>
<feature type="transmembrane region" description="Helical" evidence="1">
    <location>
        <begin position="173"/>
        <end position="190"/>
    </location>
</feature>
<name>A0AAU8EN59_9MICC</name>
<keyword evidence="1" id="KW-0812">Transmembrane</keyword>
<reference evidence="2" key="1">
    <citation type="submission" date="2024-06" db="EMBL/GenBank/DDBJ databases">
        <title>Biodegradation of dimethachlon by Arthrobacter sp. K5: mechanistic insights and ecological implications.</title>
        <authorList>
            <person name="Hu S."/>
            <person name="Lu P."/>
        </authorList>
    </citation>
    <scope>NUCLEOTIDE SEQUENCE</scope>
    <source>
        <strain evidence="2">K5</strain>
    </source>
</reference>
<gene>
    <name evidence="2" type="ORF">ABRP34_19225</name>
</gene>
<dbReference type="AlphaFoldDB" id="A0AAU8EN59"/>
<dbReference type="EMBL" id="CP159279">
    <property type="protein sequence ID" value="XCH10912.1"/>
    <property type="molecule type" value="Genomic_DNA"/>
</dbReference>
<protein>
    <recommendedName>
        <fullName evidence="3">DUF4386 family protein</fullName>
    </recommendedName>
</protein>
<feature type="transmembrane region" description="Helical" evidence="1">
    <location>
        <begin position="111"/>
        <end position="138"/>
    </location>
</feature>
<keyword evidence="1" id="KW-0472">Membrane</keyword>
<feature type="transmembrane region" description="Helical" evidence="1">
    <location>
        <begin position="51"/>
        <end position="71"/>
    </location>
</feature>
<dbReference type="RefSeq" id="WP_353711376.1">
    <property type="nucleotide sequence ID" value="NZ_CP159279.1"/>
</dbReference>
<evidence type="ECO:0000313" key="2">
    <source>
        <dbReference type="EMBL" id="XCH10912.1"/>
    </source>
</evidence>
<proteinExistence type="predicted"/>
<organism evidence="2">
    <name type="scientific">Arthrobacter sp. K5</name>
    <dbReference type="NCBI Taxonomy" id="2839623"/>
    <lineage>
        <taxon>Bacteria</taxon>
        <taxon>Bacillati</taxon>
        <taxon>Actinomycetota</taxon>
        <taxon>Actinomycetes</taxon>
        <taxon>Micrococcales</taxon>
        <taxon>Micrococcaceae</taxon>
        <taxon>Arthrobacter</taxon>
    </lineage>
</organism>
<keyword evidence="1" id="KW-1133">Transmembrane helix</keyword>